<gene>
    <name evidence="2" type="ORF">LCGC14_2806160</name>
</gene>
<dbReference type="PROSITE" id="PS01175">
    <property type="entry name" value="RIBONUCLEASE_II"/>
    <property type="match status" value="1"/>
</dbReference>
<dbReference type="Pfam" id="PF00773">
    <property type="entry name" value="RNB"/>
    <property type="match status" value="1"/>
</dbReference>
<feature type="non-terminal residue" evidence="2">
    <location>
        <position position="1"/>
    </location>
</feature>
<dbReference type="GO" id="GO:0005829">
    <property type="term" value="C:cytosol"/>
    <property type="evidence" value="ECO:0007669"/>
    <property type="project" value="TreeGrafter"/>
</dbReference>
<name>A0A0F9BCK8_9ZZZZ</name>
<dbReference type="GO" id="GO:0006402">
    <property type="term" value="P:mRNA catabolic process"/>
    <property type="evidence" value="ECO:0007669"/>
    <property type="project" value="TreeGrafter"/>
</dbReference>
<dbReference type="InterPro" id="IPR001900">
    <property type="entry name" value="RNase_II/R"/>
</dbReference>
<organism evidence="2">
    <name type="scientific">marine sediment metagenome</name>
    <dbReference type="NCBI Taxonomy" id="412755"/>
    <lineage>
        <taxon>unclassified sequences</taxon>
        <taxon>metagenomes</taxon>
        <taxon>ecological metagenomes</taxon>
    </lineage>
</organism>
<comment type="caution">
    <text evidence="2">The sequence shown here is derived from an EMBL/GenBank/DDBJ whole genome shotgun (WGS) entry which is preliminary data.</text>
</comment>
<dbReference type="GO" id="GO:0004540">
    <property type="term" value="F:RNA nuclease activity"/>
    <property type="evidence" value="ECO:0007669"/>
    <property type="project" value="InterPro"/>
</dbReference>
<protein>
    <recommendedName>
        <fullName evidence="1">RNB domain-containing protein</fullName>
    </recommendedName>
</protein>
<accession>A0A0F9BCK8</accession>
<proteinExistence type="predicted"/>
<dbReference type="PANTHER" id="PTHR23355">
    <property type="entry name" value="RIBONUCLEASE"/>
    <property type="match status" value="1"/>
</dbReference>
<dbReference type="PANTHER" id="PTHR23355:SF9">
    <property type="entry name" value="DIS3-LIKE EXONUCLEASE 2"/>
    <property type="match status" value="1"/>
</dbReference>
<dbReference type="InterPro" id="IPR022966">
    <property type="entry name" value="RNase_II/R_CS"/>
</dbReference>
<sequence length="408" mass="47252">EFELPSKFTNEVEQAAEAVPVKITEKDYSERRDFRKICTFIIDPADAKDFDDALSLQKLSNGNWEVGVHIADVSHYVIPKSLLDQEAYERATSVYLVDRVVPMLPEKLSNMVCSLRPDEEKLCFSAVFEINEEAHVVKEWFGRTVILSDRRFTYEEAQEIIETGDGQFKEEVLQLHSLAQLLRGQRFRDGSFSFERVEVKFHIDESGSPTGVYYKENKESNQLIEEFMLLANKRVAEFIGKPSGFKMDANTSSDAAPKTKSRTFIYRVHDKPKPDRLESFAYFIKRLGYSIQTSGQKRISGSINRLMEEVRGKKEQNMIETLAIRAMAKAEYSTMNIGHYGLSFPYYTHFTSPIRRYPDMMVHRLLDHYLKGGESKSHQKYESRCKHSSEMERKAMNAEWASIKYKQV</sequence>
<reference evidence="2" key="1">
    <citation type="journal article" date="2015" name="Nature">
        <title>Complex archaea that bridge the gap between prokaryotes and eukaryotes.</title>
        <authorList>
            <person name="Spang A."/>
            <person name="Saw J.H."/>
            <person name="Jorgensen S.L."/>
            <person name="Zaremba-Niedzwiedzka K."/>
            <person name="Martijn J."/>
            <person name="Lind A.E."/>
            <person name="van Eijk R."/>
            <person name="Schleper C."/>
            <person name="Guy L."/>
            <person name="Ettema T.J."/>
        </authorList>
    </citation>
    <scope>NUCLEOTIDE SEQUENCE</scope>
</reference>
<dbReference type="GO" id="GO:0003723">
    <property type="term" value="F:RNA binding"/>
    <property type="evidence" value="ECO:0007669"/>
    <property type="project" value="InterPro"/>
</dbReference>
<evidence type="ECO:0000259" key="1">
    <source>
        <dbReference type="SMART" id="SM00955"/>
    </source>
</evidence>
<feature type="domain" description="RNB" evidence="1">
    <location>
        <begin position="31"/>
        <end position="372"/>
    </location>
</feature>
<evidence type="ECO:0000313" key="2">
    <source>
        <dbReference type="EMBL" id="KKK82161.1"/>
    </source>
</evidence>
<dbReference type="InterPro" id="IPR050180">
    <property type="entry name" value="RNR_Ribonuclease"/>
</dbReference>
<feature type="non-terminal residue" evidence="2">
    <location>
        <position position="408"/>
    </location>
</feature>
<dbReference type="SUPFAM" id="SSF50249">
    <property type="entry name" value="Nucleic acid-binding proteins"/>
    <property type="match status" value="1"/>
</dbReference>
<dbReference type="InterPro" id="IPR012340">
    <property type="entry name" value="NA-bd_OB-fold"/>
</dbReference>
<dbReference type="AlphaFoldDB" id="A0A0F9BCK8"/>
<dbReference type="EMBL" id="LAZR01052797">
    <property type="protein sequence ID" value="KKK82161.1"/>
    <property type="molecule type" value="Genomic_DNA"/>
</dbReference>
<dbReference type="SMART" id="SM00955">
    <property type="entry name" value="RNB"/>
    <property type="match status" value="1"/>
</dbReference>